<dbReference type="OrthoDB" id="9265at2157"/>
<gene>
    <name evidence="1" type="ORF">D1868_09290</name>
</gene>
<dbReference type="GeneID" id="42799262"/>
<dbReference type="InterPro" id="IPR023131">
    <property type="entry name" value="Mth639-like_dom_sf"/>
</dbReference>
<protein>
    <submittedName>
        <fullName evidence="1">DUF371 domain-containing protein</fullName>
    </submittedName>
</protein>
<dbReference type="Pfam" id="PF04027">
    <property type="entry name" value="DUF371"/>
    <property type="match status" value="1"/>
</dbReference>
<proteinExistence type="predicted"/>
<dbReference type="AlphaFoldDB" id="A0A650CQP2"/>
<reference evidence="1 2" key="1">
    <citation type="submission" date="2019-10" db="EMBL/GenBank/DDBJ databases">
        <title>Genome Sequences from Six Type Strain Members of the Archaeal Family Sulfolobaceae: Acidianus ambivalens, Acidianus infernus, Metallosphaera prunae, Stygiolobus azoricus, Sulfolobus metallicus, and Sulfurisphaera ohwakuensis.</title>
        <authorList>
            <person name="Counts J.A."/>
            <person name="Kelly R.M."/>
        </authorList>
    </citation>
    <scope>NUCLEOTIDE SEQUENCE [LARGE SCALE GENOMIC DNA]</scope>
    <source>
        <strain evidence="1 2">FC6</strain>
    </source>
</reference>
<evidence type="ECO:0000313" key="2">
    <source>
        <dbReference type="Proteomes" id="UP000423396"/>
    </source>
</evidence>
<name>A0A650CQP2_9CREN</name>
<dbReference type="KEGG" id="sazo:D1868_09290"/>
<dbReference type="PANTHER" id="PTHR40696">
    <property type="entry name" value="DUF371 FAMILY PROTEIN"/>
    <property type="match status" value="1"/>
</dbReference>
<dbReference type="RefSeq" id="WP_156007609.1">
    <property type="nucleotide sequence ID" value="NZ_CP045483.1"/>
</dbReference>
<dbReference type="Proteomes" id="UP000423396">
    <property type="component" value="Chromosome"/>
</dbReference>
<sequence>MIDVIKAKGHYNVKATHKTTLEVTKDSFLTPRGDCIIGINADKGASQLDERVKDEIRRDTSYIYAVIVVNGIYDIVSGRGSSQLQLTNPNKIIIRKSTFISDSTIMLNADKSAKDIDRRIIKKLQQGSDLTLFIITSNSPLKNEEILRIIVNSYPISFT</sequence>
<organism evidence="1 2">
    <name type="scientific">Stygiolobus azoricus</name>
    <dbReference type="NCBI Taxonomy" id="41675"/>
    <lineage>
        <taxon>Archaea</taxon>
        <taxon>Thermoproteota</taxon>
        <taxon>Thermoprotei</taxon>
        <taxon>Sulfolobales</taxon>
        <taxon>Sulfolobaceae</taxon>
        <taxon>Stygiolobus</taxon>
    </lineage>
</organism>
<evidence type="ECO:0000313" key="1">
    <source>
        <dbReference type="EMBL" id="QGR20160.1"/>
    </source>
</evidence>
<dbReference type="InterPro" id="IPR007171">
    <property type="entry name" value="DUF371"/>
</dbReference>
<dbReference type="Gene3D" id="2.60.120.630">
    <property type="entry name" value="mth639 domain like"/>
    <property type="match status" value="1"/>
</dbReference>
<dbReference type="PANTHER" id="PTHR40696:SF1">
    <property type="entry name" value="DUF371 DOMAIN-CONTAINING PROTEIN"/>
    <property type="match status" value="1"/>
</dbReference>
<keyword evidence="2" id="KW-1185">Reference proteome</keyword>
<accession>A0A650CQP2</accession>
<dbReference type="EMBL" id="CP045483">
    <property type="protein sequence ID" value="QGR20160.1"/>
    <property type="molecule type" value="Genomic_DNA"/>
</dbReference>